<evidence type="ECO:0000313" key="2">
    <source>
        <dbReference type="EMBL" id="PZN71234.1"/>
    </source>
</evidence>
<name>A0A2W4SBW1_9GAMM</name>
<gene>
    <name evidence="2" type="ORF">DM484_26885</name>
</gene>
<proteinExistence type="predicted"/>
<reference evidence="2 3" key="1">
    <citation type="journal article" date="2018" name="Aquat. Microb. Ecol.">
        <title>Gammaproteobacterial methanotrophs dominate.</title>
        <authorList>
            <person name="Rissanen A.J."/>
            <person name="Saarenheimo J."/>
            <person name="Tiirola M."/>
            <person name="Peura S."/>
            <person name="Aalto S.L."/>
            <person name="Karvinen A."/>
            <person name="Nykanen H."/>
        </authorList>
    </citation>
    <scope>NUCLEOTIDE SEQUENCE [LARGE SCALE GENOMIC DNA]</scope>
    <source>
        <strain evidence="2">AMbin10</strain>
    </source>
</reference>
<dbReference type="InterPro" id="IPR012296">
    <property type="entry name" value="Nuclease_put_TT1808"/>
</dbReference>
<protein>
    <recommendedName>
        <fullName evidence="1">Putative restriction endonuclease domain-containing protein</fullName>
    </recommendedName>
</protein>
<dbReference type="Gene3D" id="3.90.1570.10">
    <property type="entry name" value="tt1808, chain A"/>
    <property type="match status" value="1"/>
</dbReference>
<dbReference type="PANTHER" id="PTHR34107">
    <property type="entry name" value="SLL0198 PROTEIN-RELATED"/>
    <property type="match status" value="1"/>
</dbReference>
<feature type="domain" description="Putative restriction endonuclease" evidence="1">
    <location>
        <begin position="13"/>
        <end position="178"/>
    </location>
</feature>
<dbReference type="PANTHER" id="PTHR34107:SF4">
    <property type="entry name" value="SLL1222 PROTEIN"/>
    <property type="match status" value="1"/>
</dbReference>
<accession>A0A2W4SBW1</accession>
<dbReference type="CDD" id="cd06260">
    <property type="entry name" value="DUF820-like"/>
    <property type="match status" value="1"/>
</dbReference>
<dbReference type="Proteomes" id="UP000249396">
    <property type="component" value="Unassembled WGS sequence"/>
</dbReference>
<dbReference type="AlphaFoldDB" id="A0A2W4SBW1"/>
<dbReference type="EMBL" id="QJPH01000531">
    <property type="protein sequence ID" value="PZN71234.1"/>
    <property type="molecule type" value="Genomic_DNA"/>
</dbReference>
<dbReference type="SUPFAM" id="SSF52980">
    <property type="entry name" value="Restriction endonuclease-like"/>
    <property type="match status" value="1"/>
</dbReference>
<evidence type="ECO:0000259" key="1">
    <source>
        <dbReference type="Pfam" id="PF05685"/>
    </source>
</evidence>
<sequence length="186" mass="21009">MNQPALREAQYEDLFDLPDNLIGEILNGQLITQPRPAPKHARASSIIGGELVPTYDQGRSGPGGWWILDEPELHLARQILVPDLAGWRKERMPSFPEEAYFTLAPDWVCEVLSPGTARTDRVVKMPIYAQQGVQWLWLVEPILHTLEVFRLHEGHWLLEAAWQEADEVSAPPFAEIAFSLGGLWVP</sequence>
<comment type="caution">
    <text evidence="2">The sequence shown here is derived from an EMBL/GenBank/DDBJ whole genome shotgun (WGS) entry which is preliminary data.</text>
</comment>
<dbReference type="InterPro" id="IPR008538">
    <property type="entry name" value="Uma2"/>
</dbReference>
<organism evidence="2 3">
    <name type="scientific">Candidatus Methylumidiphilus alinenensis</name>
    <dbReference type="NCBI Taxonomy" id="2202197"/>
    <lineage>
        <taxon>Bacteria</taxon>
        <taxon>Pseudomonadati</taxon>
        <taxon>Pseudomonadota</taxon>
        <taxon>Gammaproteobacteria</taxon>
        <taxon>Methylococcales</taxon>
        <taxon>Candidatus Methylumidiphilus</taxon>
    </lineage>
</organism>
<evidence type="ECO:0000313" key="3">
    <source>
        <dbReference type="Proteomes" id="UP000249396"/>
    </source>
</evidence>
<dbReference type="InterPro" id="IPR011335">
    <property type="entry name" value="Restrct_endonuc-II-like"/>
</dbReference>
<dbReference type="Pfam" id="PF05685">
    <property type="entry name" value="Uma2"/>
    <property type="match status" value="1"/>
</dbReference>